<protein>
    <submittedName>
        <fullName evidence="1">Uncharacterized protein</fullName>
    </submittedName>
</protein>
<evidence type="ECO:0000313" key="1">
    <source>
        <dbReference type="EMBL" id="KZC12224.1"/>
    </source>
</evidence>
<keyword evidence="2" id="KW-1185">Reference proteome</keyword>
<dbReference type="Proteomes" id="UP000076502">
    <property type="component" value="Unassembled WGS sequence"/>
</dbReference>
<proteinExistence type="predicted"/>
<dbReference type="EMBL" id="KQ434943">
    <property type="protein sequence ID" value="KZC12224.1"/>
    <property type="molecule type" value="Genomic_DNA"/>
</dbReference>
<accession>A0A154PL79</accession>
<name>A0A154PL79_DUFNO</name>
<feature type="non-terminal residue" evidence="1">
    <location>
        <position position="1"/>
    </location>
</feature>
<dbReference type="AlphaFoldDB" id="A0A154PL79"/>
<organism evidence="1 2">
    <name type="scientific">Dufourea novaeangliae</name>
    <name type="common">Sweat bee</name>
    <dbReference type="NCBI Taxonomy" id="178035"/>
    <lineage>
        <taxon>Eukaryota</taxon>
        <taxon>Metazoa</taxon>
        <taxon>Ecdysozoa</taxon>
        <taxon>Arthropoda</taxon>
        <taxon>Hexapoda</taxon>
        <taxon>Insecta</taxon>
        <taxon>Pterygota</taxon>
        <taxon>Neoptera</taxon>
        <taxon>Endopterygota</taxon>
        <taxon>Hymenoptera</taxon>
        <taxon>Apocrita</taxon>
        <taxon>Aculeata</taxon>
        <taxon>Apoidea</taxon>
        <taxon>Anthophila</taxon>
        <taxon>Halictidae</taxon>
        <taxon>Rophitinae</taxon>
        <taxon>Dufourea</taxon>
    </lineage>
</organism>
<gene>
    <name evidence="1" type="ORF">WN55_03738</name>
</gene>
<sequence length="119" mass="13394">PECRVERCAAGYGPLGDDFPIPLWLSVLGILRFRSDHRHSRMDSVPVIYVPVQTHLIYSAKHNSLTLFWGKVLVYLGYATKSRELQRLGTLVPGNSDSPSVSFADILYSPFLFDRMAPV</sequence>
<reference evidence="1 2" key="1">
    <citation type="submission" date="2015-07" db="EMBL/GenBank/DDBJ databases">
        <title>The genome of Dufourea novaeangliae.</title>
        <authorList>
            <person name="Pan H."/>
            <person name="Kapheim K."/>
        </authorList>
    </citation>
    <scope>NUCLEOTIDE SEQUENCE [LARGE SCALE GENOMIC DNA]</scope>
    <source>
        <strain evidence="1">0120121106</strain>
        <tissue evidence="1">Whole body</tissue>
    </source>
</reference>
<evidence type="ECO:0000313" key="2">
    <source>
        <dbReference type="Proteomes" id="UP000076502"/>
    </source>
</evidence>